<dbReference type="NCBIfam" id="TIGR02191">
    <property type="entry name" value="RNaseIII"/>
    <property type="match status" value="1"/>
</dbReference>
<keyword evidence="9 15" id="KW-0540">Nuclease</keyword>
<dbReference type="PANTHER" id="PTHR11207">
    <property type="entry name" value="RIBONUCLEASE III"/>
    <property type="match status" value="1"/>
</dbReference>
<keyword evidence="6 15" id="KW-0698">rRNA processing</keyword>
<dbReference type="InterPro" id="IPR011907">
    <property type="entry name" value="RNase_III"/>
</dbReference>
<accession>A0A369TI03</accession>
<dbReference type="FunFam" id="3.30.160.20:FF:000003">
    <property type="entry name" value="Ribonuclease 3"/>
    <property type="match status" value="1"/>
</dbReference>
<evidence type="ECO:0000256" key="4">
    <source>
        <dbReference type="ARBA" id="ARBA00011738"/>
    </source>
</evidence>
<comment type="subcellular location">
    <subcellularLocation>
        <location evidence="2 15">Cytoplasm</location>
    </subcellularLocation>
</comment>
<dbReference type="CDD" id="cd00593">
    <property type="entry name" value="RIBOc"/>
    <property type="match status" value="1"/>
</dbReference>
<dbReference type="EC" id="3.1.26.3" evidence="15"/>
<dbReference type="InterPro" id="IPR014720">
    <property type="entry name" value="dsRBD_dom"/>
</dbReference>
<keyword evidence="19" id="KW-1185">Reference proteome</keyword>
<dbReference type="Pfam" id="PF14622">
    <property type="entry name" value="Ribonucleas_3_3"/>
    <property type="match status" value="1"/>
</dbReference>
<dbReference type="GO" id="GO:0003725">
    <property type="term" value="F:double-stranded RNA binding"/>
    <property type="evidence" value="ECO:0007669"/>
    <property type="project" value="TreeGrafter"/>
</dbReference>
<evidence type="ECO:0000256" key="2">
    <source>
        <dbReference type="ARBA" id="ARBA00004496"/>
    </source>
</evidence>
<evidence type="ECO:0000256" key="14">
    <source>
        <dbReference type="ARBA" id="ARBA00022884"/>
    </source>
</evidence>
<comment type="catalytic activity">
    <reaction evidence="1 15">
        <text>Endonucleolytic cleavage to 5'-phosphomonoester.</text>
        <dbReference type="EC" id="3.1.26.3"/>
    </reaction>
</comment>
<name>A0A369TI03_9PROT</name>
<comment type="caution">
    <text evidence="18">The sequence shown here is derived from an EMBL/GenBank/DDBJ whole genome shotgun (WGS) entry which is preliminary data.</text>
</comment>
<dbReference type="SMART" id="SM00358">
    <property type="entry name" value="DSRM"/>
    <property type="match status" value="1"/>
</dbReference>
<dbReference type="HAMAP" id="MF_00104">
    <property type="entry name" value="RNase_III"/>
    <property type="match status" value="1"/>
</dbReference>
<evidence type="ECO:0000256" key="11">
    <source>
        <dbReference type="ARBA" id="ARBA00022759"/>
    </source>
</evidence>
<dbReference type="GO" id="GO:0004525">
    <property type="term" value="F:ribonuclease III activity"/>
    <property type="evidence" value="ECO:0007669"/>
    <property type="project" value="UniProtKB-UniRule"/>
</dbReference>
<dbReference type="GO" id="GO:0008033">
    <property type="term" value="P:tRNA processing"/>
    <property type="evidence" value="ECO:0007669"/>
    <property type="project" value="UniProtKB-KW"/>
</dbReference>
<evidence type="ECO:0000256" key="1">
    <source>
        <dbReference type="ARBA" id="ARBA00000109"/>
    </source>
</evidence>
<keyword evidence="15" id="KW-0699">rRNA-binding</keyword>
<evidence type="ECO:0000256" key="9">
    <source>
        <dbReference type="ARBA" id="ARBA00022722"/>
    </source>
</evidence>
<dbReference type="GO" id="GO:0010468">
    <property type="term" value="P:regulation of gene expression"/>
    <property type="evidence" value="ECO:0007669"/>
    <property type="project" value="TreeGrafter"/>
</dbReference>
<keyword evidence="10 15" id="KW-0479">Metal-binding</keyword>
<evidence type="ECO:0000256" key="10">
    <source>
        <dbReference type="ARBA" id="ARBA00022723"/>
    </source>
</evidence>
<dbReference type="EMBL" id="QPMH01000001">
    <property type="protein sequence ID" value="RDD63747.1"/>
    <property type="molecule type" value="Genomic_DNA"/>
</dbReference>
<dbReference type="PANTHER" id="PTHR11207:SF0">
    <property type="entry name" value="RIBONUCLEASE 3"/>
    <property type="match status" value="1"/>
</dbReference>
<dbReference type="AlphaFoldDB" id="A0A369TI03"/>
<keyword evidence="5 15" id="KW-0963">Cytoplasm</keyword>
<keyword evidence="12 15" id="KW-0378">Hydrolase</keyword>
<dbReference type="PROSITE" id="PS50137">
    <property type="entry name" value="DS_RBD"/>
    <property type="match status" value="1"/>
</dbReference>
<comment type="subunit">
    <text evidence="4 15">Homodimer.</text>
</comment>
<protein>
    <recommendedName>
        <fullName evidence="15">Ribonuclease 3</fullName>
        <ecNumber evidence="15">3.1.26.3</ecNumber>
    </recommendedName>
    <alternativeName>
        <fullName evidence="15">Ribonuclease III</fullName>
        <shortName evidence="15">RNase III</shortName>
    </alternativeName>
</protein>
<comment type="function">
    <text evidence="15">Digests double-stranded RNA. Involved in the processing of primary rRNA transcript to yield the immediate precursors to the large and small rRNAs (23S and 16S). Processes some mRNAs, and tRNAs when they are encoded in the rRNA operon. Processes pre-crRNA and tracrRNA of type II CRISPR loci if present in the organism.</text>
</comment>
<evidence type="ECO:0000256" key="5">
    <source>
        <dbReference type="ARBA" id="ARBA00022490"/>
    </source>
</evidence>
<dbReference type="PROSITE" id="PS50142">
    <property type="entry name" value="RNASE_3_2"/>
    <property type="match status" value="1"/>
</dbReference>
<reference evidence="18 19" key="1">
    <citation type="submission" date="2018-07" db="EMBL/GenBank/DDBJ databases">
        <title>Venubactetium sediminum gen. nov., sp. nov., isolated from a marine solar saltern.</title>
        <authorList>
            <person name="Wang S."/>
        </authorList>
    </citation>
    <scope>NUCLEOTIDE SEQUENCE [LARGE SCALE GENOMIC DNA]</scope>
    <source>
        <strain evidence="18 19">WD2A32</strain>
    </source>
</reference>
<organism evidence="18 19">
    <name type="scientific">Ferruginivarius sediminum</name>
    <dbReference type="NCBI Taxonomy" id="2661937"/>
    <lineage>
        <taxon>Bacteria</taxon>
        <taxon>Pseudomonadati</taxon>
        <taxon>Pseudomonadota</taxon>
        <taxon>Alphaproteobacteria</taxon>
        <taxon>Rhodospirillales</taxon>
        <taxon>Rhodospirillaceae</taxon>
        <taxon>Ferruginivarius</taxon>
    </lineage>
</organism>
<evidence type="ECO:0000259" key="16">
    <source>
        <dbReference type="PROSITE" id="PS50137"/>
    </source>
</evidence>
<dbReference type="SUPFAM" id="SSF54768">
    <property type="entry name" value="dsRNA-binding domain-like"/>
    <property type="match status" value="1"/>
</dbReference>
<dbReference type="GO" id="GO:0042802">
    <property type="term" value="F:identical protein binding"/>
    <property type="evidence" value="ECO:0007669"/>
    <property type="project" value="UniProtKB-ARBA"/>
</dbReference>
<sequence length="235" mass="25429">MSGRNAAPETRLAERIGYVFSDPARLRRALTHSSAAGVRKSEAASYERLEFLGDRVLGLIVADMLIDAFPDEPEGALARRHAVLVSRETLAEVARGLGLGEFVLVSKGEAEGGGRENPAMLADVCEAVIGALYRDGGLAAADAFVRPRWKPLLAQDRKPPQDAKTALQEWAQGRGLPLPSYREVSREGPPHDPRFTVAAEVQGAEPATGEGRSKRLAEQEAARRLLDMLRANEVK</sequence>
<dbReference type="GO" id="GO:0005737">
    <property type="term" value="C:cytoplasm"/>
    <property type="evidence" value="ECO:0007669"/>
    <property type="project" value="UniProtKB-SubCell"/>
</dbReference>
<feature type="binding site" evidence="15">
    <location>
        <position position="126"/>
    </location>
    <ligand>
        <name>Mg(2+)</name>
        <dbReference type="ChEBI" id="CHEBI:18420"/>
    </ligand>
</feature>
<comment type="similarity">
    <text evidence="3">Belongs to the ribonuclease III family.</text>
</comment>
<keyword evidence="14 15" id="KW-0694">RNA-binding</keyword>
<dbReference type="GO" id="GO:0046872">
    <property type="term" value="F:metal ion binding"/>
    <property type="evidence" value="ECO:0007669"/>
    <property type="project" value="UniProtKB-KW"/>
</dbReference>
<feature type="domain" description="DRBM" evidence="16">
    <location>
        <begin position="162"/>
        <end position="231"/>
    </location>
</feature>
<keyword evidence="8 15" id="KW-0819">tRNA processing</keyword>
<dbReference type="PROSITE" id="PS00517">
    <property type="entry name" value="RNASE_3_1"/>
    <property type="match status" value="1"/>
</dbReference>
<comment type="cofactor">
    <cofactor evidence="15">
        <name>Mg(2+)</name>
        <dbReference type="ChEBI" id="CHEBI:18420"/>
    </cofactor>
</comment>
<dbReference type="SUPFAM" id="SSF69065">
    <property type="entry name" value="RNase III domain-like"/>
    <property type="match status" value="1"/>
</dbReference>
<proteinExistence type="inferred from homology"/>
<gene>
    <name evidence="15 18" type="primary">rnc</name>
    <name evidence="18" type="ORF">DRB17_00780</name>
</gene>
<feature type="binding site" evidence="15">
    <location>
        <position position="123"/>
    </location>
    <ligand>
        <name>Mg(2+)</name>
        <dbReference type="ChEBI" id="CHEBI:18420"/>
    </ligand>
</feature>
<evidence type="ECO:0000256" key="15">
    <source>
        <dbReference type="HAMAP-Rule" id="MF_00104"/>
    </source>
</evidence>
<keyword evidence="7 15" id="KW-0507">mRNA processing</keyword>
<dbReference type="Pfam" id="PF00035">
    <property type="entry name" value="dsrm"/>
    <property type="match status" value="1"/>
</dbReference>
<dbReference type="Gene3D" id="1.10.1520.10">
    <property type="entry name" value="Ribonuclease III domain"/>
    <property type="match status" value="1"/>
</dbReference>
<keyword evidence="11 15" id="KW-0255">Endonuclease</keyword>
<feature type="domain" description="RNase III" evidence="17">
    <location>
        <begin position="9"/>
        <end position="137"/>
    </location>
</feature>
<dbReference type="FunFam" id="1.10.1520.10:FF:000001">
    <property type="entry name" value="Ribonuclease 3"/>
    <property type="match status" value="1"/>
</dbReference>
<evidence type="ECO:0000259" key="17">
    <source>
        <dbReference type="PROSITE" id="PS50142"/>
    </source>
</evidence>
<dbReference type="InterPro" id="IPR000999">
    <property type="entry name" value="RNase_III_dom"/>
</dbReference>
<feature type="active site" evidence="15">
    <location>
        <position position="54"/>
    </location>
</feature>
<evidence type="ECO:0000256" key="8">
    <source>
        <dbReference type="ARBA" id="ARBA00022694"/>
    </source>
</evidence>
<evidence type="ECO:0000256" key="12">
    <source>
        <dbReference type="ARBA" id="ARBA00022801"/>
    </source>
</evidence>
<feature type="active site" evidence="15">
    <location>
        <position position="126"/>
    </location>
</feature>
<evidence type="ECO:0000256" key="13">
    <source>
        <dbReference type="ARBA" id="ARBA00022842"/>
    </source>
</evidence>
<evidence type="ECO:0000313" key="18">
    <source>
        <dbReference type="EMBL" id="RDD63747.1"/>
    </source>
</evidence>
<dbReference type="InterPro" id="IPR036389">
    <property type="entry name" value="RNase_III_sf"/>
</dbReference>
<evidence type="ECO:0000256" key="6">
    <source>
        <dbReference type="ARBA" id="ARBA00022552"/>
    </source>
</evidence>
<keyword evidence="13 15" id="KW-0460">Magnesium</keyword>
<evidence type="ECO:0000256" key="3">
    <source>
        <dbReference type="ARBA" id="ARBA00010183"/>
    </source>
</evidence>
<feature type="binding site" evidence="15">
    <location>
        <position position="50"/>
    </location>
    <ligand>
        <name>Mg(2+)</name>
        <dbReference type="ChEBI" id="CHEBI:18420"/>
    </ligand>
</feature>
<dbReference type="Gene3D" id="3.30.160.20">
    <property type="match status" value="1"/>
</dbReference>
<dbReference type="GO" id="GO:0006397">
    <property type="term" value="P:mRNA processing"/>
    <property type="evidence" value="ECO:0007669"/>
    <property type="project" value="UniProtKB-UniRule"/>
</dbReference>
<dbReference type="CDD" id="cd10845">
    <property type="entry name" value="DSRM_RNAse_III_family"/>
    <property type="match status" value="1"/>
</dbReference>
<evidence type="ECO:0000256" key="7">
    <source>
        <dbReference type="ARBA" id="ARBA00022664"/>
    </source>
</evidence>
<dbReference type="SMART" id="SM00535">
    <property type="entry name" value="RIBOc"/>
    <property type="match status" value="1"/>
</dbReference>
<dbReference type="GO" id="GO:0019843">
    <property type="term" value="F:rRNA binding"/>
    <property type="evidence" value="ECO:0007669"/>
    <property type="project" value="UniProtKB-KW"/>
</dbReference>
<dbReference type="GO" id="GO:0006364">
    <property type="term" value="P:rRNA processing"/>
    <property type="evidence" value="ECO:0007669"/>
    <property type="project" value="UniProtKB-UniRule"/>
</dbReference>
<dbReference type="Proteomes" id="UP000253941">
    <property type="component" value="Unassembled WGS sequence"/>
</dbReference>
<evidence type="ECO:0000313" key="19">
    <source>
        <dbReference type="Proteomes" id="UP000253941"/>
    </source>
</evidence>
<dbReference type="RefSeq" id="WP_114580260.1">
    <property type="nucleotide sequence ID" value="NZ_QPMH01000001.1"/>
</dbReference>